<comment type="caution">
    <text evidence="2">The sequence shown here is derived from an EMBL/GenBank/DDBJ whole genome shotgun (WGS) entry which is preliminary data.</text>
</comment>
<reference evidence="2" key="1">
    <citation type="journal article" date="2020" name="bioRxiv">
        <title>Chromosome-level reference genome of the European wasp spider Argiope bruennichi: a resource for studies on range expansion and evolutionary adaptation.</title>
        <authorList>
            <person name="Sheffer M.M."/>
            <person name="Hoppe A."/>
            <person name="Krehenwinkel H."/>
            <person name="Uhl G."/>
            <person name="Kuss A.W."/>
            <person name="Jensen L."/>
            <person name="Jensen C."/>
            <person name="Gillespie R.G."/>
            <person name="Hoff K.J."/>
            <person name="Prost S."/>
        </authorList>
    </citation>
    <scope>NUCLEOTIDE SEQUENCE</scope>
</reference>
<evidence type="ECO:0000313" key="3">
    <source>
        <dbReference type="Proteomes" id="UP000807504"/>
    </source>
</evidence>
<proteinExistence type="predicted"/>
<name>A0A8T0FEM1_ARGBR</name>
<dbReference type="AlphaFoldDB" id="A0A8T0FEM1"/>
<gene>
    <name evidence="2" type="ORF">HNY73_007458</name>
</gene>
<feature type="region of interest" description="Disordered" evidence="1">
    <location>
        <begin position="1"/>
        <end position="24"/>
    </location>
</feature>
<reference evidence="2" key="2">
    <citation type="submission" date="2020-06" db="EMBL/GenBank/DDBJ databases">
        <authorList>
            <person name="Sheffer M."/>
        </authorList>
    </citation>
    <scope>NUCLEOTIDE SEQUENCE</scope>
</reference>
<keyword evidence="3" id="KW-1185">Reference proteome</keyword>
<dbReference type="EMBL" id="JABXBU010000012">
    <property type="protein sequence ID" value="KAF8789526.1"/>
    <property type="molecule type" value="Genomic_DNA"/>
</dbReference>
<accession>A0A8T0FEM1</accession>
<evidence type="ECO:0000256" key="1">
    <source>
        <dbReference type="SAM" id="MobiDB-lite"/>
    </source>
</evidence>
<dbReference type="Proteomes" id="UP000807504">
    <property type="component" value="Unassembled WGS sequence"/>
</dbReference>
<organism evidence="2 3">
    <name type="scientific">Argiope bruennichi</name>
    <name type="common">Wasp spider</name>
    <name type="synonym">Aranea bruennichi</name>
    <dbReference type="NCBI Taxonomy" id="94029"/>
    <lineage>
        <taxon>Eukaryota</taxon>
        <taxon>Metazoa</taxon>
        <taxon>Ecdysozoa</taxon>
        <taxon>Arthropoda</taxon>
        <taxon>Chelicerata</taxon>
        <taxon>Arachnida</taxon>
        <taxon>Araneae</taxon>
        <taxon>Araneomorphae</taxon>
        <taxon>Entelegynae</taxon>
        <taxon>Araneoidea</taxon>
        <taxon>Araneidae</taxon>
        <taxon>Argiope</taxon>
    </lineage>
</organism>
<sequence>MKSEANSISYHQQLSESSKSQNQNSHSCCFYRKESFKTEDLPVLLNQSFKLPSNYYKGTYPLDVQIPDVVPSIDTDILSESLKFTENEITEDTWSLNNSSKNEAGTIKTLHQPILQPVESIVEDNQRLDSNIHQKSGKGSIIAESSHLHNSGSVTNQETYLYPEDPSGCNFNSIPNMNLSSLTVESISNKCLNALSSQYSKCEPNWVDHSNTIISDPDIIVIKDLYPYNCYQSASVSVKPKRLYSPRRKTREGFHMSQDLHLSSHQAGNPEASEVQKSDLMIHHVFHSNLD</sequence>
<protein>
    <submittedName>
        <fullName evidence="2">Uncharacterized protein</fullName>
    </submittedName>
</protein>
<evidence type="ECO:0000313" key="2">
    <source>
        <dbReference type="EMBL" id="KAF8789526.1"/>
    </source>
</evidence>